<evidence type="ECO:0000256" key="4">
    <source>
        <dbReference type="ARBA" id="ARBA00038306"/>
    </source>
</evidence>
<gene>
    <name evidence="7" type="ORF">KFK14_23200</name>
</gene>
<dbReference type="Gene3D" id="2.40.160.20">
    <property type="match status" value="1"/>
</dbReference>
<dbReference type="PANTHER" id="PTHR34001">
    <property type="entry name" value="BLL7405 PROTEIN"/>
    <property type="match status" value="1"/>
</dbReference>
<comment type="subcellular location">
    <subcellularLocation>
        <location evidence="1">Membrane</location>
    </subcellularLocation>
</comment>
<evidence type="ECO:0000256" key="2">
    <source>
        <dbReference type="ARBA" id="ARBA00022729"/>
    </source>
</evidence>
<dbReference type="PANTHER" id="PTHR34001:SF3">
    <property type="entry name" value="BLL7405 PROTEIN"/>
    <property type="match status" value="1"/>
</dbReference>
<feature type="chain" id="PRO_5037593698" evidence="5">
    <location>
        <begin position="24"/>
        <end position="289"/>
    </location>
</feature>
<accession>A0A975K6P5</accession>
<dbReference type="GO" id="GO:0016020">
    <property type="term" value="C:membrane"/>
    <property type="evidence" value="ECO:0007669"/>
    <property type="project" value="UniProtKB-SubCell"/>
</dbReference>
<comment type="similarity">
    <text evidence="4">Belongs to the Omp25/RopB family.</text>
</comment>
<dbReference type="Proteomes" id="UP000681425">
    <property type="component" value="Chromosome"/>
</dbReference>
<name>A0A975K6P5_9SPHN</name>
<feature type="signal peptide" evidence="5">
    <location>
        <begin position="1"/>
        <end position="23"/>
    </location>
</feature>
<dbReference type="Pfam" id="PF13505">
    <property type="entry name" value="OMP_b-brl"/>
    <property type="match status" value="1"/>
</dbReference>
<dbReference type="AlphaFoldDB" id="A0A975K6P5"/>
<dbReference type="EMBL" id="CP073910">
    <property type="protein sequence ID" value="QUT05806.1"/>
    <property type="molecule type" value="Genomic_DNA"/>
</dbReference>
<proteinExistence type="inferred from homology"/>
<evidence type="ECO:0000256" key="5">
    <source>
        <dbReference type="SAM" id="SignalP"/>
    </source>
</evidence>
<evidence type="ECO:0000313" key="7">
    <source>
        <dbReference type="EMBL" id="QUT05806.1"/>
    </source>
</evidence>
<dbReference type="RefSeq" id="WP_212609315.1">
    <property type="nucleotide sequence ID" value="NZ_CP073910.1"/>
</dbReference>
<evidence type="ECO:0000259" key="6">
    <source>
        <dbReference type="Pfam" id="PF13505"/>
    </source>
</evidence>
<reference evidence="7" key="1">
    <citation type="submission" date="2021-04" db="EMBL/GenBank/DDBJ databases">
        <title>Isolation of p-tert-butylphenol degrading bacteria Sphingobium phenoxybenzoativorans Tas13 from active sludge.</title>
        <authorList>
            <person name="Li Y."/>
        </authorList>
    </citation>
    <scope>NUCLEOTIDE SEQUENCE</scope>
    <source>
        <strain evidence="7">Tas13</strain>
    </source>
</reference>
<evidence type="ECO:0000256" key="3">
    <source>
        <dbReference type="ARBA" id="ARBA00023136"/>
    </source>
</evidence>
<organism evidence="7 8">
    <name type="scientific">Sphingobium phenoxybenzoativorans</name>
    <dbReference type="NCBI Taxonomy" id="1592790"/>
    <lineage>
        <taxon>Bacteria</taxon>
        <taxon>Pseudomonadati</taxon>
        <taxon>Pseudomonadota</taxon>
        <taxon>Alphaproteobacteria</taxon>
        <taxon>Sphingomonadales</taxon>
        <taxon>Sphingomonadaceae</taxon>
        <taxon>Sphingobium</taxon>
    </lineage>
</organism>
<evidence type="ECO:0000313" key="8">
    <source>
        <dbReference type="Proteomes" id="UP000681425"/>
    </source>
</evidence>
<sequence>MKSIIKASLGATVALVLSTPALAQSDTSGADRNWTGPYIGGSLGYGWQPNSGRDRNETMVFDTNGDGVFDNQVTTAAGGNAFAPGFCRGNSRGSAPSSCGGDNDGKVGWSVHAGYDVQMGSFVVGGVVEGGQSNLSNSVSGFSTTPAGYTMTRKLEWDGAARLRAGFALPTGTLIYGTGGVAYGKINHRFATTNTFNTFTESNRSDKDWGWTAGGGIEQKVANNFSIGVLYRYTRFNDGAYVVNAGQGTPPSTTNPFVNPLTTSGSTDITRTNQRFDNQSVRATASFRF</sequence>
<dbReference type="SUPFAM" id="SSF56925">
    <property type="entry name" value="OMPA-like"/>
    <property type="match status" value="1"/>
</dbReference>
<evidence type="ECO:0000256" key="1">
    <source>
        <dbReference type="ARBA" id="ARBA00004370"/>
    </source>
</evidence>
<keyword evidence="8" id="KW-1185">Reference proteome</keyword>
<dbReference type="KEGG" id="spph:KFK14_23200"/>
<dbReference type="InterPro" id="IPR051692">
    <property type="entry name" value="OMP-like"/>
</dbReference>
<dbReference type="InterPro" id="IPR027385">
    <property type="entry name" value="Beta-barrel_OMP"/>
</dbReference>
<keyword evidence="2 5" id="KW-0732">Signal</keyword>
<protein>
    <submittedName>
        <fullName evidence="7">Porin family protein</fullName>
    </submittedName>
</protein>
<keyword evidence="3" id="KW-0472">Membrane</keyword>
<dbReference type="InterPro" id="IPR011250">
    <property type="entry name" value="OMP/PagP_B-barrel"/>
</dbReference>
<feature type="domain" description="Outer membrane protein beta-barrel" evidence="6">
    <location>
        <begin position="11"/>
        <end position="244"/>
    </location>
</feature>